<name>A0AA44SHM7_CITFR</name>
<proteinExistence type="predicted"/>
<dbReference type="AlphaFoldDB" id="A0AA44SHM7"/>
<evidence type="ECO:0000313" key="1">
    <source>
        <dbReference type="EMBL" id="OYQ92529.1"/>
    </source>
</evidence>
<dbReference type="EMBL" id="NEFA01000080">
    <property type="protein sequence ID" value="OYQ92529.1"/>
    <property type="molecule type" value="Genomic_DNA"/>
</dbReference>
<gene>
    <name evidence="1" type="ORF">B9P89_28700</name>
</gene>
<accession>A0AA44SHM7</accession>
<reference evidence="1 2" key="1">
    <citation type="submission" date="2017-04" db="EMBL/GenBank/DDBJ databases">
        <title>Emergence of KPC-2-producing Citrobacter isolates from sediments of a Chinese river.</title>
        <authorList>
            <person name="Zheng B."/>
        </authorList>
    </citation>
    <scope>NUCLEOTIDE SEQUENCE [LARGE SCALE GENOMIC DNA]</scope>
    <source>
        <strain evidence="1 2">C191</strain>
    </source>
</reference>
<organism evidence="1 2">
    <name type="scientific">Citrobacter freundii</name>
    <dbReference type="NCBI Taxonomy" id="546"/>
    <lineage>
        <taxon>Bacteria</taxon>
        <taxon>Pseudomonadati</taxon>
        <taxon>Pseudomonadota</taxon>
        <taxon>Gammaproteobacteria</taxon>
        <taxon>Enterobacterales</taxon>
        <taxon>Enterobacteriaceae</taxon>
        <taxon>Citrobacter</taxon>
        <taxon>Citrobacter freundii complex</taxon>
    </lineage>
</organism>
<evidence type="ECO:0008006" key="3">
    <source>
        <dbReference type="Google" id="ProtNLM"/>
    </source>
</evidence>
<sequence length="244" mass="26322">MTYNDNSNGNGTLKNDSEEKSTFLKAVELVVADPKKIKDEAKSLMEKYKTQNPNKSDKEIRDKVVEKIISNYSYYSAFSGGATALSSIVPGLGTAIAMVGGGSADAVITIKLQIEMTMALATVYGHNILNEESKRLCFMIAGLGAISEVAKEGGKQLGSKAFISMTNQYLKGATLTTLKEIFKLVGVTFTKSALTKAIPFGVGVVIGFSANKGFTWYVGSKAKDYFESEMDNGDIDITTNNQER</sequence>
<protein>
    <recommendedName>
        <fullName evidence="3">EcsC family protein</fullName>
    </recommendedName>
</protein>
<dbReference type="Proteomes" id="UP000215827">
    <property type="component" value="Unassembled WGS sequence"/>
</dbReference>
<evidence type="ECO:0000313" key="2">
    <source>
        <dbReference type="Proteomes" id="UP000215827"/>
    </source>
</evidence>
<dbReference type="RefSeq" id="WP_088912248.1">
    <property type="nucleotide sequence ID" value="NZ_NEEZ01000083.1"/>
</dbReference>
<comment type="caution">
    <text evidence="1">The sequence shown here is derived from an EMBL/GenBank/DDBJ whole genome shotgun (WGS) entry which is preliminary data.</text>
</comment>